<proteinExistence type="predicted"/>
<organism evidence="1 2">
    <name type="scientific">Persea americana</name>
    <name type="common">Avocado</name>
    <dbReference type="NCBI Taxonomy" id="3435"/>
    <lineage>
        <taxon>Eukaryota</taxon>
        <taxon>Viridiplantae</taxon>
        <taxon>Streptophyta</taxon>
        <taxon>Embryophyta</taxon>
        <taxon>Tracheophyta</taxon>
        <taxon>Spermatophyta</taxon>
        <taxon>Magnoliopsida</taxon>
        <taxon>Magnoliidae</taxon>
        <taxon>Laurales</taxon>
        <taxon>Lauraceae</taxon>
        <taxon>Persea</taxon>
    </lineage>
</organism>
<reference evidence="1 2" key="1">
    <citation type="journal article" date="2022" name="Hortic Res">
        <title>A haplotype resolved chromosomal level avocado genome allows analysis of novel avocado genes.</title>
        <authorList>
            <person name="Nath O."/>
            <person name="Fletcher S.J."/>
            <person name="Hayward A."/>
            <person name="Shaw L.M."/>
            <person name="Masouleh A.K."/>
            <person name="Furtado A."/>
            <person name="Henry R.J."/>
            <person name="Mitter N."/>
        </authorList>
    </citation>
    <scope>NUCLEOTIDE SEQUENCE [LARGE SCALE GENOMIC DNA]</scope>
    <source>
        <strain evidence="2">cv. Hass</strain>
    </source>
</reference>
<evidence type="ECO:0000313" key="2">
    <source>
        <dbReference type="Proteomes" id="UP001234297"/>
    </source>
</evidence>
<protein>
    <submittedName>
        <fullName evidence="1">Uncharacterized protein</fullName>
    </submittedName>
</protein>
<sequence>MSFKRSHVANKMLRKVLCAGGKGEEDDNKRYFFTRLVKKYENGERPSRVVKNGGHWKATTGDKTIRDIRYNMLGFKKSLVFIDAQQKKTNWLMQEYRIDEHRKNDGSGSTSTKKDQWVLCCIYEKLNAKEKQQRKEKKELENNQDDDQEKDDVVFEEEELPYFDDEFFKGLPATASWLGFPFT</sequence>
<name>A0ACC2MX79_PERAE</name>
<comment type="caution">
    <text evidence="1">The sequence shown here is derived from an EMBL/GenBank/DDBJ whole genome shotgun (WGS) entry which is preliminary data.</text>
</comment>
<accession>A0ACC2MX79</accession>
<evidence type="ECO:0000313" key="1">
    <source>
        <dbReference type="EMBL" id="KAJ8650001.1"/>
    </source>
</evidence>
<dbReference type="EMBL" id="CM056809">
    <property type="protein sequence ID" value="KAJ8650001.1"/>
    <property type="molecule type" value="Genomic_DNA"/>
</dbReference>
<keyword evidence="2" id="KW-1185">Reference proteome</keyword>
<gene>
    <name evidence="1" type="ORF">MRB53_003024</name>
</gene>
<dbReference type="Proteomes" id="UP001234297">
    <property type="component" value="Chromosome 1"/>
</dbReference>